<gene>
    <name evidence="1" type="ORF">RPERSI_LOCUS18614</name>
</gene>
<organism evidence="1 2">
    <name type="scientific">Racocetra persica</name>
    <dbReference type="NCBI Taxonomy" id="160502"/>
    <lineage>
        <taxon>Eukaryota</taxon>
        <taxon>Fungi</taxon>
        <taxon>Fungi incertae sedis</taxon>
        <taxon>Mucoromycota</taxon>
        <taxon>Glomeromycotina</taxon>
        <taxon>Glomeromycetes</taxon>
        <taxon>Diversisporales</taxon>
        <taxon>Gigasporaceae</taxon>
        <taxon>Racocetra</taxon>
    </lineage>
</organism>
<keyword evidence="2" id="KW-1185">Reference proteome</keyword>
<reference evidence="1" key="1">
    <citation type="submission" date="2021-06" db="EMBL/GenBank/DDBJ databases">
        <authorList>
            <person name="Kallberg Y."/>
            <person name="Tangrot J."/>
            <person name="Rosling A."/>
        </authorList>
    </citation>
    <scope>NUCLEOTIDE SEQUENCE</scope>
    <source>
        <strain evidence="1">MA461A</strain>
    </source>
</reference>
<dbReference type="Proteomes" id="UP000789920">
    <property type="component" value="Unassembled WGS sequence"/>
</dbReference>
<comment type="caution">
    <text evidence="1">The sequence shown here is derived from an EMBL/GenBank/DDBJ whole genome shotgun (WGS) entry which is preliminary data.</text>
</comment>
<feature type="non-terminal residue" evidence="1">
    <location>
        <position position="167"/>
    </location>
</feature>
<accession>A0ACA9RE20</accession>
<sequence length="167" mass="17469">YSLVFAACNPPELCVNNKCTCNPNTACKCPQPPNSLPQGQYCGGAPNMIGCNHTHVYECNPSGGVCEYGYRDSCAQCGALTCPNPQVAPSKPVVTSPKPVVTPPKPVVTTPKSAPIVAPQKTTPVKKPPTSITFNVPQACLDITNDILCLSNLGKDLNPVEFVTAAA</sequence>
<feature type="non-terminal residue" evidence="1">
    <location>
        <position position="1"/>
    </location>
</feature>
<evidence type="ECO:0000313" key="2">
    <source>
        <dbReference type="Proteomes" id="UP000789920"/>
    </source>
</evidence>
<evidence type="ECO:0000313" key="1">
    <source>
        <dbReference type="EMBL" id="CAG8787881.1"/>
    </source>
</evidence>
<protein>
    <submittedName>
        <fullName evidence="1">31828_t:CDS:1</fullName>
    </submittedName>
</protein>
<dbReference type="EMBL" id="CAJVQC010049623">
    <property type="protein sequence ID" value="CAG8787881.1"/>
    <property type="molecule type" value="Genomic_DNA"/>
</dbReference>
<name>A0ACA9RE20_9GLOM</name>
<proteinExistence type="predicted"/>